<gene>
    <name evidence="3" type="ORF">ACFPN2_02860</name>
</gene>
<proteinExistence type="predicted"/>
<evidence type="ECO:0000256" key="1">
    <source>
        <dbReference type="SAM" id="Coils"/>
    </source>
</evidence>
<name>A0ABV8SM38_9GAMM</name>
<feature type="signal peptide" evidence="2">
    <location>
        <begin position="1"/>
        <end position="22"/>
    </location>
</feature>
<reference evidence="4" key="1">
    <citation type="journal article" date="2019" name="Int. J. Syst. Evol. Microbiol.">
        <title>The Global Catalogue of Microorganisms (GCM) 10K type strain sequencing project: providing services to taxonomists for standard genome sequencing and annotation.</title>
        <authorList>
            <consortium name="The Broad Institute Genomics Platform"/>
            <consortium name="The Broad Institute Genome Sequencing Center for Infectious Disease"/>
            <person name="Wu L."/>
            <person name="Ma J."/>
        </authorList>
    </citation>
    <scope>NUCLEOTIDE SEQUENCE [LARGE SCALE GENOMIC DNA]</scope>
    <source>
        <strain evidence="4">CGMCC 1.10759</strain>
    </source>
</reference>
<sequence>MTVLSRLTLGALSLLLAFGATAQVQRSGNDNARVMQQLQQLTAEKTAMQAENARLKTDVENLKTQLASAAAALSASEQRAKKVAAGATAKESAAVQELNDALTRKSSQMQELVSRYRETGETLKTVETERDQLRAQTSTQERDLKTCVDRNAGMYLLTDEILRKVEDRGVWSSLTDKEPFTKISRTRLENLIDDYRYRVDELRVKEKTAAAPAN</sequence>
<dbReference type="EMBL" id="JBHSDU010000001">
    <property type="protein sequence ID" value="MFC4308012.1"/>
    <property type="molecule type" value="Genomic_DNA"/>
</dbReference>
<keyword evidence="4" id="KW-1185">Reference proteome</keyword>
<comment type="caution">
    <text evidence="3">The sequence shown here is derived from an EMBL/GenBank/DDBJ whole genome shotgun (WGS) entry which is preliminary data.</text>
</comment>
<accession>A0ABV8SM38</accession>
<evidence type="ECO:0000313" key="3">
    <source>
        <dbReference type="EMBL" id="MFC4308012.1"/>
    </source>
</evidence>
<feature type="coiled-coil region" evidence="1">
    <location>
        <begin position="24"/>
        <end position="143"/>
    </location>
</feature>
<feature type="chain" id="PRO_5047067496" evidence="2">
    <location>
        <begin position="23"/>
        <end position="214"/>
    </location>
</feature>
<dbReference type="RefSeq" id="WP_380594777.1">
    <property type="nucleotide sequence ID" value="NZ_JBHSDU010000001.1"/>
</dbReference>
<evidence type="ECO:0000256" key="2">
    <source>
        <dbReference type="SAM" id="SignalP"/>
    </source>
</evidence>
<protein>
    <submittedName>
        <fullName evidence="3">Uncharacterized protein</fullName>
    </submittedName>
</protein>
<keyword evidence="1" id="KW-0175">Coiled coil</keyword>
<dbReference type="Proteomes" id="UP001595904">
    <property type="component" value="Unassembled WGS sequence"/>
</dbReference>
<keyword evidence="2" id="KW-0732">Signal</keyword>
<evidence type="ECO:0000313" key="4">
    <source>
        <dbReference type="Proteomes" id="UP001595904"/>
    </source>
</evidence>
<organism evidence="3 4">
    <name type="scientific">Steroidobacter flavus</name>
    <dbReference type="NCBI Taxonomy" id="1842136"/>
    <lineage>
        <taxon>Bacteria</taxon>
        <taxon>Pseudomonadati</taxon>
        <taxon>Pseudomonadota</taxon>
        <taxon>Gammaproteobacteria</taxon>
        <taxon>Steroidobacterales</taxon>
        <taxon>Steroidobacteraceae</taxon>
        <taxon>Steroidobacter</taxon>
    </lineage>
</organism>